<comment type="cofactor">
    <cofactor evidence="1">
        <name>pyridoxal 5'-phosphate</name>
        <dbReference type="ChEBI" id="CHEBI:597326"/>
    </cofactor>
</comment>
<keyword evidence="6" id="KW-0198">Cysteine biosynthesis</keyword>
<dbReference type="InterPro" id="IPR001926">
    <property type="entry name" value="TrpB-like_PALP"/>
</dbReference>
<keyword evidence="3" id="KW-0028">Amino-acid biosynthesis</keyword>
<dbReference type="InterPro" id="IPR036052">
    <property type="entry name" value="TrpB-like_PALP_sf"/>
</dbReference>
<dbReference type="GO" id="GO:0004124">
    <property type="term" value="F:cysteine synthase activity"/>
    <property type="evidence" value="ECO:0007669"/>
    <property type="project" value="UniProtKB-EC"/>
</dbReference>
<dbReference type="InterPro" id="IPR005859">
    <property type="entry name" value="CysK"/>
</dbReference>
<proteinExistence type="inferred from homology"/>
<evidence type="ECO:0000256" key="2">
    <source>
        <dbReference type="ARBA" id="ARBA00007103"/>
    </source>
</evidence>
<organism evidence="8">
    <name type="scientific">hydrothermal vent metagenome</name>
    <dbReference type="NCBI Taxonomy" id="652676"/>
    <lineage>
        <taxon>unclassified sequences</taxon>
        <taxon>metagenomes</taxon>
        <taxon>ecological metagenomes</taxon>
    </lineage>
</organism>
<evidence type="ECO:0000256" key="5">
    <source>
        <dbReference type="ARBA" id="ARBA00022898"/>
    </source>
</evidence>
<dbReference type="EMBL" id="FPHN01000198">
    <property type="protein sequence ID" value="SFV66055.1"/>
    <property type="molecule type" value="Genomic_DNA"/>
</dbReference>
<accession>A0A1W1CK03</accession>
<name>A0A1W1CK03_9ZZZZ</name>
<feature type="domain" description="Tryptophan synthase beta chain-like PALP" evidence="7">
    <location>
        <begin position="6"/>
        <end position="292"/>
    </location>
</feature>
<dbReference type="InterPro" id="IPR001216">
    <property type="entry name" value="P-phosphate_BS"/>
</dbReference>
<evidence type="ECO:0000259" key="7">
    <source>
        <dbReference type="Pfam" id="PF00291"/>
    </source>
</evidence>
<keyword evidence="4 8" id="KW-0808">Transferase</keyword>
<dbReference type="NCBIfam" id="TIGR01136">
    <property type="entry name" value="cysKM"/>
    <property type="match status" value="1"/>
</dbReference>
<dbReference type="SUPFAM" id="SSF53686">
    <property type="entry name" value="Tryptophan synthase beta subunit-like PLP-dependent enzymes"/>
    <property type="match status" value="1"/>
</dbReference>
<evidence type="ECO:0000313" key="8">
    <source>
        <dbReference type="EMBL" id="SFV66055.1"/>
    </source>
</evidence>
<dbReference type="EC" id="2.5.1.47" evidence="8"/>
<dbReference type="NCBIfam" id="TIGR01139">
    <property type="entry name" value="cysK"/>
    <property type="match status" value="1"/>
</dbReference>
<dbReference type="PROSITE" id="PS00901">
    <property type="entry name" value="CYS_SYNTHASE"/>
    <property type="match status" value="1"/>
</dbReference>
<sequence length="304" mass="32578">MIANNIEELIGNTPLVKLEKLSKLAGATILAKCEFMNPTSSVKDRIALNMINRALESGRITLDSTIIEPTSGNTGVGLAAICASKGINLILTMPESMSIERRNLLKHLGAKIVLTPASEGMYGAINRAEDLASKLGGLILQQFQNPDNPIIHRKTTAIEILKDTDNRVDYFVSVVGTGGTMMGTAEALKEYLPNLKAIAVEPTNSAVLSGEEMGTHKIQGVGAGFIPTILNTDIIDEIIKIDDESAFEMARKVAKEEGLLVGISSGANISAAFEVASREENQGKVIVTVLCDTAERYMSTELFE</sequence>
<dbReference type="Gene3D" id="3.40.50.1100">
    <property type="match status" value="2"/>
</dbReference>
<evidence type="ECO:0000256" key="6">
    <source>
        <dbReference type="ARBA" id="ARBA00023192"/>
    </source>
</evidence>
<evidence type="ECO:0000256" key="3">
    <source>
        <dbReference type="ARBA" id="ARBA00022605"/>
    </source>
</evidence>
<protein>
    <submittedName>
        <fullName evidence="8">Cysteine synthase</fullName>
        <ecNumber evidence="8">2.5.1.47</ecNumber>
    </submittedName>
</protein>
<reference evidence="8" key="1">
    <citation type="submission" date="2016-10" db="EMBL/GenBank/DDBJ databases">
        <authorList>
            <person name="de Groot N.N."/>
        </authorList>
    </citation>
    <scope>NUCLEOTIDE SEQUENCE</scope>
</reference>
<dbReference type="GO" id="GO:0006535">
    <property type="term" value="P:cysteine biosynthetic process from serine"/>
    <property type="evidence" value="ECO:0007669"/>
    <property type="project" value="InterPro"/>
</dbReference>
<dbReference type="PANTHER" id="PTHR10314">
    <property type="entry name" value="CYSTATHIONINE BETA-SYNTHASE"/>
    <property type="match status" value="1"/>
</dbReference>
<dbReference type="Pfam" id="PF00291">
    <property type="entry name" value="PALP"/>
    <property type="match status" value="1"/>
</dbReference>
<dbReference type="InterPro" id="IPR005856">
    <property type="entry name" value="Cys_synth"/>
</dbReference>
<dbReference type="AlphaFoldDB" id="A0A1W1CK03"/>
<comment type="similarity">
    <text evidence="2">Belongs to the cysteine synthase/cystathionine beta-synthase family.</text>
</comment>
<gene>
    <name evidence="8" type="ORF">MNB_SV-14-77</name>
</gene>
<evidence type="ECO:0000256" key="1">
    <source>
        <dbReference type="ARBA" id="ARBA00001933"/>
    </source>
</evidence>
<dbReference type="FunFam" id="3.40.50.1100:FF:000006">
    <property type="entry name" value="Cysteine synthase"/>
    <property type="match status" value="1"/>
</dbReference>
<dbReference type="CDD" id="cd01561">
    <property type="entry name" value="CBS_like"/>
    <property type="match status" value="1"/>
</dbReference>
<evidence type="ECO:0000256" key="4">
    <source>
        <dbReference type="ARBA" id="ARBA00022679"/>
    </source>
</evidence>
<keyword evidence="5" id="KW-0663">Pyridoxal phosphate</keyword>
<dbReference type="InterPro" id="IPR050214">
    <property type="entry name" value="Cys_Synth/Cystath_Beta-Synth"/>
</dbReference>